<dbReference type="PROSITE" id="PS50943">
    <property type="entry name" value="HTH_CROC1"/>
    <property type="match status" value="1"/>
</dbReference>
<dbReference type="GO" id="GO:0003677">
    <property type="term" value="F:DNA binding"/>
    <property type="evidence" value="ECO:0007669"/>
    <property type="project" value="InterPro"/>
</dbReference>
<dbReference type="OrthoDB" id="881869at2"/>
<dbReference type="InterPro" id="IPR001387">
    <property type="entry name" value="Cro/C1-type_HTH"/>
</dbReference>
<sequence length="113" mass="12588">MDSSGKKLREHRGKNLSQRDLAELLNTSYSVIGKYGGDEIIPSIEVTKNIAKILGTTVGYLLGNTEQVNIFKDPTKFNRFNDLEKLDPENKKHLLSAVDGFIQSLKIKNIAAL</sequence>
<dbReference type="InterPro" id="IPR010982">
    <property type="entry name" value="Lambda_DNA-bd_dom_sf"/>
</dbReference>
<dbReference type="PATRIC" id="fig|1144316.3.peg.8"/>
<gene>
    <name evidence="2" type="ORF">PMI13_00009</name>
</gene>
<keyword evidence="3" id="KW-1185">Reference proteome</keyword>
<dbReference type="Gene3D" id="1.10.260.40">
    <property type="entry name" value="lambda repressor-like DNA-binding domains"/>
    <property type="match status" value="1"/>
</dbReference>
<dbReference type="EMBL" id="AKJY01000002">
    <property type="protein sequence ID" value="EJL76040.1"/>
    <property type="molecule type" value="Genomic_DNA"/>
</dbReference>
<dbReference type="Proteomes" id="UP000007509">
    <property type="component" value="Unassembled WGS sequence"/>
</dbReference>
<dbReference type="Pfam" id="PF01381">
    <property type="entry name" value="HTH_3"/>
    <property type="match status" value="1"/>
</dbReference>
<evidence type="ECO:0000259" key="1">
    <source>
        <dbReference type="PROSITE" id="PS50943"/>
    </source>
</evidence>
<dbReference type="CDD" id="cd00093">
    <property type="entry name" value="HTH_XRE"/>
    <property type="match status" value="1"/>
</dbReference>
<comment type="caution">
    <text evidence="2">The sequence shown here is derived from an EMBL/GenBank/DDBJ whole genome shotgun (WGS) entry which is preliminary data.</text>
</comment>
<evidence type="ECO:0000313" key="3">
    <source>
        <dbReference type="Proteomes" id="UP000007509"/>
    </source>
</evidence>
<protein>
    <submittedName>
        <fullName evidence="2">Putative transcription factor, MBF1 like protein</fullName>
    </submittedName>
</protein>
<proteinExistence type="predicted"/>
<organism evidence="2 3">
    <name type="scientific">Chryseobacterium populi</name>
    <dbReference type="NCBI Taxonomy" id="1144316"/>
    <lineage>
        <taxon>Bacteria</taxon>
        <taxon>Pseudomonadati</taxon>
        <taxon>Bacteroidota</taxon>
        <taxon>Flavobacteriia</taxon>
        <taxon>Flavobacteriales</taxon>
        <taxon>Weeksellaceae</taxon>
        <taxon>Chryseobacterium group</taxon>
        <taxon>Chryseobacterium</taxon>
    </lineage>
</organism>
<dbReference type="AlphaFoldDB" id="J2K760"/>
<feature type="domain" description="HTH cro/C1-type" evidence="1">
    <location>
        <begin position="6"/>
        <end position="61"/>
    </location>
</feature>
<reference evidence="2 3" key="1">
    <citation type="journal article" date="2012" name="J. Bacteriol.">
        <title>Twenty-one genome sequences from Pseudomonas species and 19 genome sequences from diverse bacteria isolated from the rhizosphere and endosphere of Populus deltoides.</title>
        <authorList>
            <person name="Brown S.D."/>
            <person name="Utturkar S.M."/>
            <person name="Klingeman D.M."/>
            <person name="Johnson C.M."/>
            <person name="Martin S.L."/>
            <person name="Land M.L."/>
            <person name="Lu T.Y."/>
            <person name="Schadt C.W."/>
            <person name="Doktycz M.J."/>
            <person name="Pelletier D.A."/>
        </authorList>
    </citation>
    <scope>NUCLEOTIDE SEQUENCE [LARGE SCALE GENOMIC DNA]</scope>
    <source>
        <strain evidence="2 3">CF314</strain>
    </source>
</reference>
<accession>J2K760</accession>
<dbReference type="SUPFAM" id="SSF47413">
    <property type="entry name" value="lambda repressor-like DNA-binding domains"/>
    <property type="match status" value="1"/>
</dbReference>
<evidence type="ECO:0000313" key="2">
    <source>
        <dbReference type="EMBL" id="EJL76040.1"/>
    </source>
</evidence>
<name>J2K760_9FLAO</name>
<dbReference type="SMART" id="SM00530">
    <property type="entry name" value="HTH_XRE"/>
    <property type="match status" value="1"/>
</dbReference>
<dbReference type="RefSeq" id="WP_007839344.1">
    <property type="nucleotide sequence ID" value="NZ_AKJY01000002.1"/>
</dbReference>